<name>A0ABQ5ZIW9_9HYPH</name>
<dbReference type="Gene3D" id="3.30.530.20">
    <property type="match status" value="1"/>
</dbReference>
<gene>
    <name evidence="3" type="ORF">GCM10007923_29920</name>
</gene>
<organism evidence="3 4">
    <name type="scientific">Shinella yambaruensis</name>
    <dbReference type="NCBI Taxonomy" id="415996"/>
    <lineage>
        <taxon>Bacteria</taxon>
        <taxon>Pseudomonadati</taxon>
        <taxon>Pseudomonadota</taxon>
        <taxon>Alphaproteobacteria</taxon>
        <taxon>Hyphomicrobiales</taxon>
        <taxon>Rhizobiaceae</taxon>
        <taxon>Shinella</taxon>
    </lineage>
</organism>
<reference evidence="4" key="1">
    <citation type="journal article" date="2019" name="Int. J. Syst. Evol. Microbiol.">
        <title>The Global Catalogue of Microorganisms (GCM) 10K type strain sequencing project: providing services to taxonomists for standard genome sequencing and annotation.</title>
        <authorList>
            <consortium name="The Broad Institute Genomics Platform"/>
            <consortium name="The Broad Institute Genome Sequencing Center for Infectious Disease"/>
            <person name="Wu L."/>
            <person name="Ma J."/>
        </authorList>
    </citation>
    <scope>NUCLEOTIDE SEQUENCE [LARGE SCALE GENOMIC DNA]</scope>
    <source>
        <strain evidence="4">NBRC 102122</strain>
    </source>
</reference>
<evidence type="ECO:0000256" key="1">
    <source>
        <dbReference type="ARBA" id="ARBA00006817"/>
    </source>
</evidence>
<keyword evidence="4" id="KW-1185">Reference proteome</keyword>
<dbReference type="InterPro" id="IPR013538">
    <property type="entry name" value="ASHA1/2-like_C"/>
</dbReference>
<protein>
    <submittedName>
        <fullName evidence="3">Activator of HSP90 ATPase</fullName>
    </submittedName>
</protein>
<accession>A0ABQ5ZIW9</accession>
<dbReference type="EMBL" id="BSOP01000020">
    <property type="protein sequence ID" value="GLR51782.1"/>
    <property type="molecule type" value="Genomic_DNA"/>
</dbReference>
<dbReference type="Proteomes" id="UP001156702">
    <property type="component" value="Unassembled WGS sequence"/>
</dbReference>
<evidence type="ECO:0000313" key="3">
    <source>
        <dbReference type="EMBL" id="GLR51782.1"/>
    </source>
</evidence>
<sequence>MQHTAGTAEPIGLSIERLIEAPVALVFKLWTAPEHLARWLGPKDFTAHAVRMDFRPGGAWSAVIRSPDGDDYPMGGVYREITENRRLVFTFRWTAEDGPDTLVTVTFKDLAGKTRLTFAQTPFDTIQSRDSHAEGWGECLDRLVACILQERSGGEER</sequence>
<dbReference type="SUPFAM" id="SSF55961">
    <property type="entry name" value="Bet v1-like"/>
    <property type="match status" value="1"/>
</dbReference>
<feature type="domain" description="Activator of Hsp90 ATPase homologue 1/2-like C-terminal" evidence="2">
    <location>
        <begin position="21"/>
        <end position="146"/>
    </location>
</feature>
<dbReference type="InterPro" id="IPR023393">
    <property type="entry name" value="START-like_dom_sf"/>
</dbReference>
<comment type="caution">
    <text evidence="3">The sequence shown here is derived from an EMBL/GenBank/DDBJ whole genome shotgun (WGS) entry which is preliminary data.</text>
</comment>
<proteinExistence type="inferred from homology"/>
<evidence type="ECO:0000259" key="2">
    <source>
        <dbReference type="Pfam" id="PF08327"/>
    </source>
</evidence>
<dbReference type="Pfam" id="PF08327">
    <property type="entry name" value="AHSA1"/>
    <property type="match status" value="1"/>
</dbReference>
<comment type="similarity">
    <text evidence="1">Belongs to the AHA1 family.</text>
</comment>
<dbReference type="RefSeq" id="WP_244767982.1">
    <property type="nucleotide sequence ID" value="NZ_BSOP01000020.1"/>
</dbReference>
<evidence type="ECO:0000313" key="4">
    <source>
        <dbReference type="Proteomes" id="UP001156702"/>
    </source>
</evidence>